<sequence length="836" mass="86112">MFCIVCGTKNDDGAKFCTGCGARLDGMDRDGWRPGGGGEPAGVPGSPASPVPSVPFASVSAVTPVPAPAPAGFASTSVDAVPAASAADSTRTLVDESTRTLVDEPAQSSTPSGAGAVPSQKPGSVPTAPLPTSASTSMGMPVSGGVGGRGGVTGGVAGGNSAGGDGGVAGGSVAAVVAPVPGPDRRTRIMVTVLAALIALCVVVGGLVAWNVWGPREVPAINATSAGDVASQLEGRGFKVIRKKQYDGARKGSYVGLEGAKSGDRLAAGSTVTVVESMGPGVPEGTVGQSVQQAEQTLKPMGVTLTEHEVVSLKPGHVSVTRPADGDPVTDPDAGIDLGVGVEGDGIPVEIAGMNQDEAQSQLESMGYTVTLEPRFSSRKYLGRIVGANPGIGVKTDVKDVTLYYGVDASKRYDVLDGVDSMTGKTSIQHVGRLVGRYCTTGGDCITLDSSEGWGSKESSGFFVALNGADDRDSRLDMCWYTQSVRCAPAGQGGDEYAMKGMENFLISGKTGAFELIQGYSLPYCGDHYLGGGVGSYSCDNGVYSTTGDMHPMTGLTYHPGELFVYMPVDADLNELESDGYFASKTDFKPDADRPYLIRRDKAAYQPVSADNGAVDTTRPTAKGKPAPFKDAPNAKNVYYLEENPIDWTLLDGKTVSEGSSQKSATKTDYKPFAATYSFSGGAGAWYTSLKVSEDGTFSGHFQDANLGDQGDGYPNGTVEVADFTGRFSSIEKQSDGTYLLKCDAAALKLAGTPGESTIKDGTRYHNAEAEATGMSPCGAFSGYLTGTSTDQIPSDTVQWLQMAFNGGDGGGRIPHTVLLNTQLESGLPFVAGVQN</sequence>
<evidence type="ECO:0000313" key="4">
    <source>
        <dbReference type="EMBL" id="OZG60335.1"/>
    </source>
</evidence>
<dbReference type="Pfam" id="PF13240">
    <property type="entry name" value="Zn_Ribbon_1"/>
    <property type="match status" value="1"/>
</dbReference>
<comment type="caution">
    <text evidence="4">The sequence shown here is derived from an EMBL/GenBank/DDBJ whole genome shotgun (WGS) entry which is preliminary data.</text>
</comment>
<dbReference type="AlphaFoldDB" id="A0A261FMX2"/>
<keyword evidence="4" id="KW-0723">Serine/threonine-protein kinase</keyword>
<evidence type="ECO:0000259" key="3">
    <source>
        <dbReference type="Pfam" id="PF13240"/>
    </source>
</evidence>
<keyword evidence="2" id="KW-1133">Transmembrane helix</keyword>
<dbReference type="Proteomes" id="UP000216871">
    <property type="component" value="Unassembled WGS sequence"/>
</dbReference>
<feature type="region of interest" description="Disordered" evidence="1">
    <location>
        <begin position="85"/>
        <end position="147"/>
    </location>
</feature>
<gene>
    <name evidence="4" type="ORF">BMYO_0796</name>
</gene>
<dbReference type="EMBL" id="MWWW01000008">
    <property type="protein sequence ID" value="OZG60335.1"/>
    <property type="molecule type" value="Genomic_DNA"/>
</dbReference>
<dbReference type="OrthoDB" id="3240505at2"/>
<evidence type="ECO:0000256" key="2">
    <source>
        <dbReference type="SAM" id="Phobius"/>
    </source>
</evidence>
<keyword evidence="4" id="KW-0808">Transferase</keyword>
<reference evidence="4 5" key="1">
    <citation type="journal article" date="2017" name="BMC Genomics">
        <title>Comparative genomic and phylogenomic analyses of the Bifidobacteriaceae family.</title>
        <authorList>
            <person name="Lugli G.A."/>
            <person name="Milani C."/>
            <person name="Turroni F."/>
            <person name="Duranti S."/>
            <person name="Mancabelli L."/>
            <person name="Mangifesta M."/>
            <person name="Ferrario C."/>
            <person name="Modesto M."/>
            <person name="Mattarelli P."/>
            <person name="Jiri K."/>
            <person name="van Sinderen D."/>
            <person name="Ventura M."/>
        </authorList>
    </citation>
    <scope>NUCLEOTIDE SEQUENCE [LARGE SCALE GENOMIC DNA]</scope>
    <source>
        <strain evidence="4 5">DSM 100196</strain>
    </source>
</reference>
<protein>
    <submittedName>
        <fullName evidence="4">Serine/threonine protein kinase</fullName>
    </submittedName>
</protein>
<organism evidence="4 5">
    <name type="scientific">Bifidobacterium myosotis</name>
    <dbReference type="NCBI Taxonomy" id="1630166"/>
    <lineage>
        <taxon>Bacteria</taxon>
        <taxon>Bacillati</taxon>
        <taxon>Actinomycetota</taxon>
        <taxon>Actinomycetes</taxon>
        <taxon>Bifidobacteriales</taxon>
        <taxon>Bifidobacteriaceae</taxon>
        <taxon>Bifidobacterium</taxon>
    </lineage>
</organism>
<name>A0A261FMX2_9BIFI</name>
<keyword evidence="2" id="KW-0472">Membrane</keyword>
<keyword evidence="5" id="KW-1185">Reference proteome</keyword>
<dbReference type="GO" id="GO:0004674">
    <property type="term" value="F:protein serine/threonine kinase activity"/>
    <property type="evidence" value="ECO:0007669"/>
    <property type="project" value="UniProtKB-KW"/>
</dbReference>
<evidence type="ECO:0000256" key="1">
    <source>
        <dbReference type="SAM" id="MobiDB-lite"/>
    </source>
</evidence>
<feature type="transmembrane region" description="Helical" evidence="2">
    <location>
        <begin position="189"/>
        <end position="213"/>
    </location>
</feature>
<proteinExistence type="predicted"/>
<feature type="region of interest" description="Disordered" evidence="1">
    <location>
        <begin position="609"/>
        <end position="628"/>
    </location>
</feature>
<feature type="domain" description="Zinc-ribbon" evidence="3">
    <location>
        <begin position="2"/>
        <end position="24"/>
    </location>
</feature>
<dbReference type="InterPro" id="IPR026870">
    <property type="entry name" value="Zinc_ribbon_dom"/>
</dbReference>
<feature type="compositionally biased region" description="Basic and acidic residues" evidence="1">
    <location>
        <begin position="93"/>
        <end position="102"/>
    </location>
</feature>
<evidence type="ECO:0000313" key="5">
    <source>
        <dbReference type="Proteomes" id="UP000216871"/>
    </source>
</evidence>
<keyword evidence="2" id="KW-0812">Transmembrane</keyword>
<accession>A0A261FMX2</accession>
<keyword evidence="4" id="KW-0418">Kinase</keyword>